<dbReference type="EMBL" id="GGFJ01000923">
    <property type="protein sequence ID" value="MBW50064.1"/>
    <property type="molecule type" value="Transcribed_RNA"/>
</dbReference>
<dbReference type="SUPFAM" id="SSF48371">
    <property type="entry name" value="ARM repeat"/>
    <property type="match status" value="1"/>
</dbReference>
<sequence>MCALLSSQLTRTLLDEWQQRLANANGFEEIISVAHEICRLKSSTTDDRSLNTQELTDQLCSFLSNRAPVSVRKVICKAYFRLMLRDLDSTTTNSGESFDPAGRRPALSSVPALLEHTLVGADDPLDSTIVYGLLQSKFLAQTKGLFPLLQQQIVTRTVEQFTAYRVGGFPQWYGTVIENLIALHETRALPALLQNYGQLWPHVLVNLDSPYVGVRESTLKLLRAILGHGEMLRSANHPQSVASWSWLNRNKFHIVALLIEKQPYALALESAGLRREHVAWRDVLEVSLQHKHLLPGGQALLRALYSKQPETDIVRQIRELLTIASIADCIYIVRYWLHLLAAEHRLQLYHQLHLDTAVTEKQVQHAETTAINRPTERLFILFAYGFRVQYEKHIQLAETLSQLCEVAGPDKTRTQLERCMLMETFAHHAMATLNGALLCNGSFHPPTMEQVLKQSIRGITLVTAGHVQSSLDSRFRLVAAVECKKLTEKLLHVLLEFHGTKRDLPTVHDVKRSIDEVLRTISTENDDPTCTRPAIPYSITLEDAVSQLVTKTADLLIAQQVHRRDFYYAAVVVGKRNGSGLLATIVDELGEWLDVCRTLRDPAILPTKPIFENLLTSVLSTAELAMTLLTVAKSEDWRTGSSVANEYDSLLRLLNHSPAWNVHLETIVYPQEHDSGNSLYEKALNELRDKLWQTVTSSSQLLANYGIWLLQSCPGDPYTAASFQKILFALVRCQLECIHPRQLLSISGSLGRMLQYAGKTKLRLMSSALCNERKVAETIITCFESYVNQFFDYHSSAGTTLAYRNHRGFFSFVALFIRNDLHSGVAGSFWHKFLHDRLGISSSEYAVGWSNRESLRAPQLVENVGALEMHLLALLAEDASLTEVILERIDELLILALVRTGSARWIERNAAISLWSTLVTKLTGLLPTVTTDQMQCDWVPLQMSLDLLVSKIPHASRYILLSLQQVANRMENRSETMTAVDESRTLVPLLSLLARVEYRGYGIEDVHAYVVELRALLYKLLPHINHIVRQQIAICLANAHDGSYLETFLVEHIPLLFTIEKDQNFRHGLCLTLLAAARKFKSHQYFLLGRHTGNAFSSLKSVMETHYRLGAAAAATPPLPSMANGLYRSSLADLLCYLGFIFSDDVVQGLLGPFVEQDGCWASIKSDCTVKQNAMGEVYDDDNDDEEEV</sequence>
<dbReference type="Pfam" id="PF25151">
    <property type="entry name" value="TPR_Trm732_C"/>
    <property type="match status" value="1"/>
</dbReference>
<dbReference type="InterPro" id="IPR056842">
    <property type="entry name" value="THADA-like_TPR_C"/>
</dbReference>
<evidence type="ECO:0000259" key="1">
    <source>
        <dbReference type="Pfam" id="PF25151"/>
    </source>
</evidence>
<dbReference type="AlphaFoldDB" id="A0A2M4BAI6"/>
<name>A0A2M4BAI6_9DIPT</name>
<organism evidence="2">
    <name type="scientific">Anopheles marajoara</name>
    <dbReference type="NCBI Taxonomy" id="58244"/>
    <lineage>
        <taxon>Eukaryota</taxon>
        <taxon>Metazoa</taxon>
        <taxon>Ecdysozoa</taxon>
        <taxon>Arthropoda</taxon>
        <taxon>Hexapoda</taxon>
        <taxon>Insecta</taxon>
        <taxon>Pterygota</taxon>
        <taxon>Neoptera</taxon>
        <taxon>Endopterygota</taxon>
        <taxon>Diptera</taxon>
        <taxon>Nematocera</taxon>
        <taxon>Culicoidea</taxon>
        <taxon>Culicidae</taxon>
        <taxon>Anophelinae</taxon>
        <taxon>Anopheles</taxon>
    </lineage>
</organism>
<proteinExistence type="predicted"/>
<protein>
    <recommendedName>
        <fullName evidence="1">tRNA (32-2'-O)-methyltransferase regulator THADA-like C-terminal TPR repeats region domain-containing protein</fullName>
    </recommendedName>
</protein>
<feature type="domain" description="tRNA (32-2'-O)-methyltransferase regulator THADA-like C-terminal TPR repeats region" evidence="1">
    <location>
        <begin position="908"/>
        <end position="1073"/>
    </location>
</feature>
<dbReference type="InterPro" id="IPR016024">
    <property type="entry name" value="ARM-type_fold"/>
</dbReference>
<evidence type="ECO:0000313" key="2">
    <source>
        <dbReference type="EMBL" id="MBW50064.1"/>
    </source>
</evidence>
<accession>A0A2M4BAI6</accession>
<reference evidence="2" key="1">
    <citation type="submission" date="2018-01" db="EMBL/GenBank/DDBJ databases">
        <title>An insight into the sialome of Amazonian anophelines.</title>
        <authorList>
            <person name="Ribeiro J.M."/>
            <person name="Scarpassa V."/>
            <person name="Calvo E."/>
        </authorList>
    </citation>
    <scope>NUCLEOTIDE SEQUENCE</scope>
    <source>
        <tissue evidence="2">Salivary glands</tissue>
    </source>
</reference>